<dbReference type="InterPro" id="IPR048366">
    <property type="entry name" value="TNP-like_GBD"/>
</dbReference>
<dbReference type="EMBL" id="LJIJ01005550">
    <property type="protein sequence ID" value="ODM87332.1"/>
    <property type="molecule type" value="Genomic_DNA"/>
</dbReference>
<accession>A0A1D2M314</accession>
<name>A0A1D2M314_ORCCI</name>
<evidence type="ECO:0000259" key="2">
    <source>
        <dbReference type="Pfam" id="PF21788"/>
    </source>
</evidence>
<dbReference type="Pfam" id="PF21787">
    <property type="entry name" value="TNP-like_RNaseH_N"/>
    <property type="match status" value="1"/>
</dbReference>
<protein>
    <submittedName>
        <fullName evidence="3">Transposable element P transposase</fullName>
    </submittedName>
</protein>
<evidence type="ECO:0000313" key="4">
    <source>
        <dbReference type="Proteomes" id="UP000094527"/>
    </source>
</evidence>
<feature type="domain" description="Transposable element P transposase-like RNase H" evidence="1">
    <location>
        <begin position="52"/>
        <end position="159"/>
    </location>
</feature>
<reference evidence="3 4" key="1">
    <citation type="journal article" date="2016" name="Genome Biol. Evol.">
        <title>Gene Family Evolution Reflects Adaptation to Soil Environmental Stressors in the Genome of the Collembolan Orchesella cincta.</title>
        <authorList>
            <person name="Faddeeva-Vakhrusheva A."/>
            <person name="Derks M.F."/>
            <person name="Anvar S.Y."/>
            <person name="Agamennone V."/>
            <person name="Suring W."/>
            <person name="Smit S."/>
            <person name="van Straalen N.M."/>
            <person name="Roelofs D."/>
        </authorList>
    </citation>
    <scope>NUCLEOTIDE SEQUENCE [LARGE SCALE GENOMIC DNA]</scope>
    <source>
        <tissue evidence="3">Mixed pool</tissue>
    </source>
</reference>
<evidence type="ECO:0000313" key="3">
    <source>
        <dbReference type="EMBL" id="ODM87332.1"/>
    </source>
</evidence>
<proteinExistence type="predicted"/>
<comment type="caution">
    <text evidence="3">The sequence shown here is derived from an EMBL/GenBank/DDBJ whole genome shotgun (WGS) entry which is preliminary data.</text>
</comment>
<feature type="domain" description="Transposable element P transposase-like GTP-binding insertion" evidence="2">
    <location>
        <begin position="189"/>
        <end position="298"/>
    </location>
</feature>
<evidence type="ECO:0000259" key="1">
    <source>
        <dbReference type="Pfam" id="PF21787"/>
    </source>
</evidence>
<dbReference type="AlphaFoldDB" id="A0A1D2M314"/>
<dbReference type="OrthoDB" id="6627680at2759"/>
<gene>
    <name evidence="3" type="ORF">Ocin01_19350</name>
</gene>
<dbReference type="STRING" id="48709.A0A1D2M314"/>
<keyword evidence="4" id="KW-1185">Reference proteome</keyword>
<dbReference type="Proteomes" id="UP000094527">
    <property type="component" value="Unassembled WGS sequence"/>
</dbReference>
<organism evidence="3 4">
    <name type="scientific">Orchesella cincta</name>
    <name type="common">Springtail</name>
    <name type="synonym">Podura cincta</name>
    <dbReference type="NCBI Taxonomy" id="48709"/>
    <lineage>
        <taxon>Eukaryota</taxon>
        <taxon>Metazoa</taxon>
        <taxon>Ecdysozoa</taxon>
        <taxon>Arthropoda</taxon>
        <taxon>Hexapoda</taxon>
        <taxon>Collembola</taxon>
        <taxon>Entomobryomorpha</taxon>
        <taxon>Entomobryoidea</taxon>
        <taxon>Orchesellidae</taxon>
        <taxon>Orchesellinae</taxon>
        <taxon>Orchesella</taxon>
    </lineage>
</organism>
<dbReference type="Pfam" id="PF21788">
    <property type="entry name" value="TNP-like_GBD"/>
    <property type="match status" value="1"/>
</dbReference>
<sequence>MRINPKQLGYGQLPQRLPIHEDVIQMPLPAPRLYRWLQEVPVYPDQMIVPSMNILKSNWKGTHMTRLCCIAIDEMSIDPRYCYDHNQDRIFGGEKNVTVITVRGLCYAWKQVIYFTFDSSISAVTLRNIIRQLYEVHAEVVSVTSDMGSKNQAMWKELGVGRVIGGVIESTRFKHPNTGNNLGVPDLPHLVKLLRNHTMDNGITIEEGVELNKDFFRDLIMKQNEEFKLTFKLTHKHINCKGKQRQAVGPAFNVFSRPVAEAATFIYPHNETKGKIAAFIQLVSDFCDLTNCRSKVKTSNPYTSPYGTYQAEQDELLERAFTAFSTMVVGQRKRRTYAPFQKGLLMFIISLRGLLNDVKQPPANAKFVIPKNMNQDLLENSFSRLRSFGGFHQNPNAAEVGHRIKKLLLSWNFVTPRGTPVAIEPNENDNSDCITFIHAKSSEKPPCAGI</sequence>
<dbReference type="OMA" id="KANTYEY"/>
<dbReference type="InterPro" id="IPR048365">
    <property type="entry name" value="TNP-like_RNaseH_N"/>
</dbReference>